<evidence type="ECO:0000313" key="2">
    <source>
        <dbReference type="Proteomes" id="UP000261704"/>
    </source>
</evidence>
<name>A0A347UII7_9RHOB</name>
<proteinExistence type="predicted"/>
<dbReference type="EMBL" id="CP032125">
    <property type="protein sequence ID" value="AXX98665.1"/>
    <property type="molecule type" value="Genomic_DNA"/>
</dbReference>
<reference evidence="1 2" key="1">
    <citation type="submission" date="2018-09" db="EMBL/GenBank/DDBJ databases">
        <title>Profundibacter amoris BAR1 gen. nov., sp. nov., a new member of the Roseobacter clade isolated at Lokis Castle Vent Field on the Arctic Mid-Oceanic Ridge.</title>
        <authorList>
            <person name="Le Moine Bauer S."/>
            <person name="Sjoeberg A.G."/>
            <person name="L'Haridon S."/>
            <person name="Stokke R."/>
            <person name="Roalkvam I."/>
            <person name="Steen I.H."/>
            <person name="Dahle H."/>
        </authorList>
    </citation>
    <scope>NUCLEOTIDE SEQUENCE [LARGE SCALE GENOMIC DNA]</scope>
    <source>
        <strain evidence="1 2">BAR1</strain>
    </source>
</reference>
<dbReference type="OrthoDB" id="7495008at2"/>
<dbReference type="AlphaFoldDB" id="A0A347UII7"/>
<protein>
    <submittedName>
        <fullName evidence="1">Uncharacterized protein</fullName>
    </submittedName>
</protein>
<gene>
    <name evidence="1" type="ORF">BAR1_12485</name>
</gene>
<dbReference type="KEGG" id="pamo:BAR1_12485"/>
<evidence type="ECO:0000313" key="1">
    <source>
        <dbReference type="EMBL" id="AXX98665.1"/>
    </source>
</evidence>
<accession>A0A347UII7</accession>
<dbReference type="RefSeq" id="WP_118943320.1">
    <property type="nucleotide sequence ID" value="NZ_CP032125.1"/>
</dbReference>
<dbReference type="Proteomes" id="UP000261704">
    <property type="component" value="Chromosome"/>
</dbReference>
<organism evidence="1 2">
    <name type="scientific">Profundibacter amoris</name>
    <dbReference type="NCBI Taxonomy" id="2171755"/>
    <lineage>
        <taxon>Bacteria</taxon>
        <taxon>Pseudomonadati</taxon>
        <taxon>Pseudomonadota</taxon>
        <taxon>Alphaproteobacteria</taxon>
        <taxon>Rhodobacterales</taxon>
        <taxon>Paracoccaceae</taxon>
        <taxon>Profundibacter</taxon>
    </lineage>
</organism>
<sequence>MIEFVTVNDDDPALAHSPMVRAIGKTFAYIAENGPIGLTPSKAFKRVFVHWAAAEFDWPRLSEAELFSVNKVLNEMDFWPLMDIHDTLIALKIGRHYKSSFRLTKAGQSLVDHPGRLFGVITPFYLFEFDHLRFARMPEQPRGNWDVFLNVLNVEAENGITGRDIDRVFYGTHSTEQYNRDLVSLYAQVLRPLIWTGLLAEHRNMGEWVEDAVFTKTPLWHAALRLDTDDMVKPAIRH</sequence>
<keyword evidence="2" id="KW-1185">Reference proteome</keyword>